<proteinExistence type="predicted"/>
<keyword evidence="2" id="KW-1185">Reference proteome</keyword>
<organism evidence="1 2">
    <name type="scientific">Apiospora kogelbergensis</name>
    <dbReference type="NCBI Taxonomy" id="1337665"/>
    <lineage>
        <taxon>Eukaryota</taxon>
        <taxon>Fungi</taxon>
        <taxon>Dikarya</taxon>
        <taxon>Ascomycota</taxon>
        <taxon>Pezizomycotina</taxon>
        <taxon>Sordariomycetes</taxon>
        <taxon>Xylariomycetidae</taxon>
        <taxon>Amphisphaeriales</taxon>
        <taxon>Apiosporaceae</taxon>
        <taxon>Apiospora</taxon>
    </lineage>
</organism>
<reference evidence="1 2" key="1">
    <citation type="submission" date="2023-01" db="EMBL/GenBank/DDBJ databases">
        <title>Analysis of 21 Apiospora genomes using comparative genomics revels a genus with tremendous synthesis potential of carbohydrate active enzymes and secondary metabolites.</title>
        <authorList>
            <person name="Sorensen T."/>
        </authorList>
    </citation>
    <scope>NUCLEOTIDE SEQUENCE [LARGE SCALE GENOMIC DNA]</scope>
    <source>
        <strain evidence="1 2">CBS 117206</strain>
    </source>
</reference>
<dbReference type="EMBL" id="JAQQWP010000012">
    <property type="protein sequence ID" value="KAK8092863.1"/>
    <property type="molecule type" value="Genomic_DNA"/>
</dbReference>
<evidence type="ECO:0000313" key="2">
    <source>
        <dbReference type="Proteomes" id="UP001392437"/>
    </source>
</evidence>
<protein>
    <submittedName>
        <fullName evidence="1">Uncharacterized protein</fullName>
    </submittedName>
</protein>
<dbReference type="AlphaFoldDB" id="A0AAW0Q6C8"/>
<comment type="caution">
    <text evidence="1">The sequence shown here is derived from an EMBL/GenBank/DDBJ whole genome shotgun (WGS) entry which is preliminary data.</text>
</comment>
<accession>A0AAW0Q6C8</accession>
<dbReference type="Proteomes" id="UP001392437">
    <property type="component" value="Unassembled WGS sequence"/>
</dbReference>
<name>A0AAW0Q6C8_9PEZI</name>
<gene>
    <name evidence="1" type="ORF">PG999_014450</name>
</gene>
<sequence length="100" mass="10069">MCVASHLGARFDWAESIDEARTRGDCHGLTFAPSVIDEASDVGNTDTGIGIGIGIGEVGKVGVVFAELSVGFGEVGEVGEVAGEVGKAVGEVVGRVCDFG</sequence>
<evidence type="ECO:0000313" key="1">
    <source>
        <dbReference type="EMBL" id="KAK8092863.1"/>
    </source>
</evidence>